<dbReference type="PROSITE" id="PS50208">
    <property type="entry name" value="CASPASE_P20"/>
    <property type="match status" value="1"/>
</dbReference>
<dbReference type="InterPro" id="IPR002398">
    <property type="entry name" value="Pept_C14"/>
</dbReference>
<feature type="domain" description="C2H2-type" evidence="5">
    <location>
        <begin position="173"/>
        <end position="202"/>
    </location>
</feature>
<dbReference type="InterPro" id="IPR001309">
    <property type="entry name" value="Pept_C14_p20"/>
</dbReference>
<dbReference type="Pfam" id="PF00656">
    <property type="entry name" value="Peptidase_C14"/>
    <property type="match status" value="1"/>
</dbReference>
<comment type="caution">
    <text evidence="8">The sequence shown here is derived from an EMBL/GenBank/DDBJ whole genome shotgun (WGS) entry which is preliminary data.</text>
</comment>
<evidence type="ECO:0000256" key="3">
    <source>
        <dbReference type="RuleBase" id="RU003971"/>
    </source>
</evidence>
<dbReference type="GO" id="GO:0008270">
    <property type="term" value="F:zinc ion binding"/>
    <property type="evidence" value="ECO:0007669"/>
    <property type="project" value="UniProtKB-KW"/>
</dbReference>
<protein>
    <submittedName>
        <fullName evidence="8">Uncharacterized protein</fullName>
    </submittedName>
</protein>
<dbReference type="GO" id="GO:0097169">
    <property type="term" value="C:AIM2 inflammasome complex"/>
    <property type="evidence" value="ECO:0007669"/>
    <property type="project" value="TreeGrafter"/>
</dbReference>
<evidence type="ECO:0000313" key="8">
    <source>
        <dbReference type="EMBL" id="KAK8744036.1"/>
    </source>
</evidence>
<dbReference type="InterPro" id="IPR003604">
    <property type="entry name" value="Matrin/U1-like-C_Znf_C2H2"/>
</dbReference>
<dbReference type="InterPro" id="IPR013087">
    <property type="entry name" value="Znf_C2H2_type"/>
</dbReference>
<dbReference type="EMBL" id="JARKIK010000023">
    <property type="protein sequence ID" value="KAK8744036.1"/>
    <property type="molecule type" value="Genomic_DNA"/>
</dbReference>
<dbReference type="Gene3D" id="3.40.50.1460">
    <property type="match status" value="1"/>
</dbReference>
<dbReference type="InterPro" id="IPR036236">
    <property type="entry name" value="Znf_C2H2_sf"/>
</dbReference>
<evidence type="ECO:0000313" key="9">
    <source>
        <dbReference type="Proteomes" id="UP001445076"/>
    </source>
</evidence>
<organism evidence="8 9">
    <name type="scientific">Cherax quadricarinatus</name>
    <name type="common">Australian red claw crayfish</name>
    <dbReference type="NCBI Taxonomy" id="27406"/>
    <lineage>
        <taxon>Eukaryota</taxon>
        <taxon>Metazoa</taxon>
        <taxon>Ecdysozoa</taxon>
        <taxon>Arthropoda</taxon>
        <taxon>Crustacea</taxon>
        <taxon>Multicrustacea</taxon>
        <taxon>Malacostraca</taxon>
        <taxon>Eumalacostraca</taxon>
        <taxon>Eucarida</taxon>
        <taxon>Decapoda</taxon>
        <taxon>Pleocyemata</taxon>
        <taxon>Astacidea</taxon>
        <taxon>Parastacoidea</taxon>
        <taxon>Parastacidae</taxon>
        <taxon>Cherax</taxon>
    </lineage>
</organism>
<gene>
    <name evidence="8" type="ORF">OTU49_000976</name>
</gene>
<keyword evidence="9" id="KW-1185">Reference proteome</keyword>
<keyword evidence="2" id="KW-0479">Metal-binding</keyword>
<evidence type="ECO:0000256" key="2">
    <source>
        <dbReference type="PROSITE-ProRule" id="PRU00042"/>
    </source>
</evidence>
<dbReference type="GO" id="GO:0006508">
    <property type="term" value="P:proteolysis"/>
    <property type="evidence" value="ECO:0007669"/>
    <property type="project" value="InterPro"/>
</dbReference>
<dbReference type="InterPro" id="IPR011600">
    <property type="entry name" value="Pept_C14_caspase"/>
</dbReference>
<feature type="region of interest" description="Disordered" evidence="4">
    <location>
        <begin position="193"/>
        <end position="231"/>
    </location>
</feature>
<sequence>FVLPQTPSFPARPATLTLVSPQAPSLPARPATLTLVSPQAPSLPARPATLTLVSPQAPSLPARPATLTLVSPQAPSLPARPATLTLVSSQTPSFPARPATLTLVSPQAPSLPARPATHNTFTQQSSQIFSNTKHCLHLSGKFFDSGSGQLVQDLTEAVQVGQVTQLGDEKGPYRCNVCDQNLASKTSIKTHLTTQKHQNKLQLGSPRASSSPPQPATPTYTPQHQQVGGAGVGAVGGRQLVQDLTEAVQVGQVTQLGDEKGLYRCNVCDQNLASKTSIKTHLISQKHQNKVGGAGVGGAGVGGAGVGGAGVGGAGVRGTGVGGAGGWQLVQDLTEAVQVGQVTQLGDEKGPYRCNVCDQKLASKTSIKTHLTTQKHQNKVKVSGTGVGVAGVGGAGVGVAGVGGAGVDVAGVGGAGGRQQVDELTEAIQAGQVTMIETENGPYCCNVCEQNLASKASIRSHLCTQKHQKMLDLRALLCPESVQQGPILTNTPQQPVQQGPVMTNTPQQQEDEVVTEALAAGHVNLMSDGVRYRCNMCKRFFVSPASLRSHVRSLKHQIKILMDEEDKQECGIPRSVSNGSVIETDDKSSPYWCRKCCQPINNIISLKKHRSCIKVTRVNQSSDLKLDEFGSYTVRSIPRGHVYVFNYKFPPPYQRAGAEHDSTNIREIFTELGYKVFIHEDLTKKQTLDTIKDIRKDPKLHNVDSFIAFFLSHGENAYEFQTYDKKRLELKNLRSEFSDTKCPQLKKKPKIFMANYCRGRSIEKVDFDDKRVEVTQDIVTIHATTEGVMALRSHDKGTIFIKCLCDVLRDIKGTIDLRTIYGRLYLSMMRCGGTKPMWEDVGFRNFYFQR</sequence>
<dbReference type="PRINTS" id="PR00376">
    <property type="entry name" value="IL1BCENZYME"/>
</dbReference>
<evidence type="ECO:0000259" key="6">
    <source>
        <dbReference type="PROSITE" id="PS50207"/>
    </source>
</evidence>
<feature type="domain" description="C2H2-type" evidence="5">
    <location>
        <begin position="532"/>
        <end position="556"/>
    </location>
</feature>
<evidence type="ECO:0000256" key="4">
    <source>
        <dbReference type="SAM" id="MobiDB-lite"/>
    </source>
</evidence>
<feature type="compositionally biased region" description="Polar residues" evidence="4">
    <location>
        <begin position="193"/>
        <end position="202"/>
    </location>
</feature>
<dbReference type="Gene3D" id="3.30.70.1470">
    <property type="entry name" value="Caspase-like"/>
    <property type="match status" value="1"/>
</dbReference>
<dbReference type="Proteomes" id="UP001445076">
    <property type="component" value="Unassembled WGS sequence"/>
</dbReference>
<dbReference type="InterPro" id="IPR029030">
    <property type="entry name" value="Caspase-like_dom_sf"/>
</dbReference>
<dbReference type="SMART" id="SM00451">
    <property type="entry name" value="ZnF_U1"/>
    <property type="match status" value="5"/>
</dbReference>
<dbReference type="InterPro" id="IPR002138">
    <property type="entry name" value="Pept_C14_p10"/>
</dbReference>
<dbReference type="PANTHER" id="PTHR47901:SF3">
    <property type="entry name" value="CASPASE-1"/>
    <property type="match status" value="1"/>
</dbReference>
<keyword evidence="2" id="KW-0862">Zinc</keyword>
<reference evidence="8 9" key="1">
    <citation type="journal article" date="2024" name="BMC Genomics">
        <title>Genome assembly of redclaw crayfish (Cherax quadricarinatus) provides insights into its immune adaptation and hypoxia tolerance.</title>
        <authorList>
            <person name="Liu Z."/>
            <person name="Zheng J."/>
            <person name="Li H."/>
            <person name="Fang K."/>
            <person name="Wang S."/>
            <person name="He J."/>
            <person name="Zhou D."/>
            <person name="Weng S."/>
            <person name="Chi M."/>
            <person name="Gu Z."/>
            <person name="He J."/>
            <person name="Li F."/>
            <person name="Wang M."/>
        </authorList>
    </citation>
    <scope>NUCLEOTIDE SEQUENCE [LARGE SCALE GENOMIC DNA]</scope>
    <source>
        <strain evidence="8">ZL_2023a</strain>
    </source>
</reference>
<dbReference type="GO" id="GO:0004197">
    <property type="term" value="F:cysteine-type endopeptidase activity"/>
    <property type="evidence" value="ECO:0007669"/>
    <property type="project" value="InterPro"/>
</dbReference>
<evidence type="ECO:0000259" key="7">
    <source>
        <dbReference type="PROSITE" id="PS50208"/>
    </source>
</evidence>
<dbReference type="SUPFAM" id="SSF52129">
    <property type="entry name" value="Caspase-like"/>
    <property type="match status" value="1"/>
</dbReference>
<dbReference type="GO" id="GO:0003676">
    <property type="term" value="F:nucleic acid binding"/>
    <property type="evidence" value="ECO:0007669"/>
    <property type="project" value="InterPro"/>
</dbReference>
<evidence type="ECO:0000256" key="1">
    <source>
        <dbReference type="ARBA" id="ARBA00010134"/>
    </source>
</evidence>
<name>A0AAW0XY20_CHEQU</name>
<dbReference type="PROSITE" id="PS50207">
    <property type="entry name" value="CASPASE_P10"/>
    <property type="match status" value="1"/>
</dbReference>
<feature type="domain" description="Caspase family p20" evidence="7">
    <location>
        <begin position="642"/>
        <end position="761"/>
    </location>
</feature>
<dbReference type="InterPro" id="IPR015917">
    <property type="entry name" value="Pept_C14A"/>
</dbReference>
<dbReference type="SMART" id="SM00115">
    <property type="entry name" value="CASc"/>
    <property type="match status" value="1"/>
</dbReference>
<feature type="domain" description="Caspase family p10" evidence="6">
    <location>
        <begin position="768"/>
        <end position="824"/>
    </location>
</feature>
<dbReference type="SUPFAM" id="SSF57667">
    <property type="entry name" value="beta-beta-alpha zinc fingers"/>
    <property type="match status" value="5"/>
</dbReference>
<dbReference type="Gene3D" id="3.30.160.60">
    <property type="entry name" value="Classic Zinc Finger"/>
    <property type="match status" value="1"/>
</dbReference>
<dbReference type="Pfam" id="PF12874">
    <property type="entry name" value="zf-met"/>
    <property type="match status" value="4"/>
</dbReference>
<dbReference type="AlphaFoldDB" id="A0AAW0XY20"/>
<dbReference type="SMART" id="SM00355">
    <property type="entry name" value="ZnF_C2H2"/>
    <property type="match status" value="5"/>
</dbReference>
<evidence type="ECO:0000259" key="5">
    <source>
        <dbReference type="PROSITE" id="PS50157"/>
    </source>
</evidence>
<feature type="compositionally biased region" description="Low complexity" evidence="4">
    <location>
        <begin position="205"/>
        <end position="227"/>
    </location>
</feature>
<dbReference type="PANTHER" id="PTHR47901">
    <property type="entry name" value="CASPASE RECRUITMENT DOMAIN-CONTAINING PROTEIN 18"/>
    <property type="match status" value="1"/>
</dbReference>
<keyword evidence="2" id="KW-0863">Zinc-finger</keyword>
<dbReference type="GO" id="GO:0072559">
    <property type="term" value="C:NLRP3 inflammasome complex"/>
    <property type="evidence" value="ECO:0007669"/>
    <property type="project" value="TreeGrafter"/>
</dbReference>
<proteinExistence type="inferred from homology"/>
<dbReference type="GO" id="GO:0072557">
    <property type="term" value="C:IPAF inflammasome complex"/>
    <property type="evidence" value="ECO:0007669"/>
    <property type="project" value="TreeGrafter"/>
</dbReference>
<dbReference type="PROSITE" id="PS50157">
    <property type="entry name" value="ZINC_FINGER_C2H2_2"/>
    <property type="match status" value="3"/>
</dbReference>
<feature type="non-terminal residue" evidence="8">
    <location>
        <position position="1"/>
    </location>
</feature>
<dbReference type="PROSITE" id="PS00028">
    <property type="entry name" value="ZINC_FINGER_C2H2_1"/>
    <property type="match status" value="5"/>
</dbReference>
<feature type="domain" description="C2H2-type" evidence="5">
    <location>
        <begin position="352"/>
        <end position="381"/>
    </location>
</feature>
<comment type="similarity">
    <text evidence="1 3">Belongs to the peptidase C14A family.</text>
</comment>
<accession>A0AAW0XY20</accession>